<keyword evidence="2" id="KW-1185">Reference proteome</keyword>
<comment type="caution">
    <text evidence="1">The sequence shown here is derived from an EMBL/GenBank/DDBJ whole genome shotgun (WGS) entry which is preliminary data.</text>
</comment>
<dbReference type="OrthoDB" id="10318208at2759"/>
<evidence type="ECO:0000313" key="1">
    <source>
        <dbReference type="EMBL" id="GER24504.1"/>
    </source>
</evidence>
<dbReference type="EMBL" id="BKCP01000001">
    <property type="protein sequence ID" value="GER24504.1"/>
    <property type="molecule type" value="Genomic_DNA"/>
</dbReference>
<name>A0A5A7NUX1_STRAF</name>
<accession>A0A5A7NUX1</accession>
<reference evidence="2" key="1">
    <citation type="journal article" date="2019" name="Curr. Biol.">
        <title>Genome Sequence of Striga asiatica Provides Insight into the Evolution of Plant Parasitism.</title>
        <authorList>
            <person name="Yoshida S."/>
            <person name="Kim S."/>
            <person name="Wafula E.K."/>
            <person name="Tanskanen J."/>
            <person name="Kim Y.M."/>
            <person name="Honaas L."/>
            <person name="Yang Z."/>
            <person name="Spallek T."/>
            <person name="Conn C.E."/>
            <person name="Ichihashi Y."/>
            <person name="Cheong K."/>
            <person name="Cui S."/>
            <person name="Der J.P."/>
            <person name="Gundlach H."/>
            <person name="Jiao Y."/>
            <person name="Hori C."/>
            <person name="Ishida J.K."/>
            <person name="Kasahara H."/>
            <person name="Kiba T."/>
            <person name="Kim M.S."/>
            <person name="Koo N."/>
            <person name="Laohavisit A."/>
            <person name="Lee Y.H."/>
            <person name="Lumba S."/>
            <person name="McCourt P."/>
            <person name="Mortimer J.C."/>
            <person name="Mutuku J.M."/>
            <person name="Nomura T."/>
            <person name="Sasaki-Sekimoto Y."/>
            <person name="Seto Y."/>
            <person name="Wang Y."/>
            <person name="Wakatake T."/>
            <person name="Sakakibara H."/>
            <person name="Demura T."/>
            <person name="Yamaguchi S."/>
            <person name="Yoneyama K."/>
            <person name="Manabe R.I."/>
            <person name="Nelson D.C."/>
            <person name="Schulman A.H."/>
            <person name="Timko M.P."/>
            <person name="dePamphilis C.W."/>
            <person name="Choi D."/>
            <person name="Shirasu K."/>
        </authorList>
    </citation>
    <scope>NUCLEOTIDE SEQUENCE [LARGE SCALE GENOMIC DNA]</scope>
    <source>
        <strain evidence="2">cv. UVA1</strain>
    </source>
</reference>
<proteinExistence type="predicted"/>
<organism evidence="1 2">
    <name type="scientific">Striga asiatica</name>
    <name type="common">Asiatic witchweed</name>
    <name type="synonym">Buchnera asiatica</name>
    <dbReference type="NCBI Taxonomy" id="4170"/>
    <lineage>
        <taxon>Eukaryota</taxon>
        <taxon>Viridiplantae</taxon>
        <taxon>Streptophyta</taxon>
        <taxon>Embryophyta</taxon>
        <taxon>Tracheophyta</taxon>
        <taxon>Spermatophyta</taxon>
        <taxon>Magnoliopsida</taxon>
        <taxon>eudicotyledons</taxon>
        <taxon>Gunneridae</taxon>
        <taxon>Pentapetalae</taxon>
        <taxon>asterids</taxon>
        <taxon>lamiids</taxon>
        <taxon>Lamiales</taxon>
        <taxon>Orobanchaceae</taxon>
        <taxon>Buchnereae</taxon>
        <taxon>Striga</taxon>
    </lineage>
</organism>
<dbReference type="AlphaFoldDB" id="A0A5A7NUX1"/>
<gene>
    <name evidence="1" type="ORF">STAS_00040</name>
</gene>
<evidence type="ECO:0000313" key="2">
    <source>
        <dbReference type="Proteomes" id="UP000325081"/>
    </source>
</evidence>
<sequence>MRVVQSPEADAKTSACLGFHAADPHARWPIDGPQFHGVIPRRAQERVLPDGVEVDAVALARVLVERTDRVGGRRQGRVVDLERAVGDGGDDERIVGFRPAEVVDAVGGVEGRALGDGRPELENVEAAVAEYAEVLGGGDGELVLVEWAELDGVAVEGGFEDRHGAADRSYLVVDWVISGVSALGC</sequence>
<protein>
    <submittedName>
        <fullName evidence="1">NAD-dependent glycerol-3-phosphate dehydrogenase family protein</fullName>
    </submittedName>
</protein>
<dbReference type="Proteomes" id="UP000325081">
    <property type="component" value="Unassembled WGS sequence"/>
</dbReference>